<dbReference type="EMBL" id="JACONW010000176">
    <property type="protein sequence ID" value="MBC3952801.1"/>
    <property type="molecule type" value="Genomic_DNA"/>
</dbReference>
<reference evidence="2 3" key="1">
    <citation type="submission" date="2020-08" db="EMBL/GenBank/DDBJ databases">
        <title>Putative novel bacterial strains isolated from necrotic wheat leaf tissues caused by Xanthomonas translucens.</title>
        <authorList>
            <person name="Tambong J.T."/>
        </authorList>
    </citation>
    <scope>NUCLEOTIDE SEQUENCE [LARGE SCALE GENOMIC DNA]</scope>
    <source>
        <strain evidence="2 3">DOAB 1069</strain>
    </source>
</reference>
<dbReference type="Gene3D" id="3.30.565.10">
    <property type="entry name" value="Histidine kinase-like ATPase, C-terminal domain"/>
    <property type="match status" value="1"/>
</dbReference>
<proteinExistence type="predicted"/>
<dbReference type="Pfam" id="PF13581">
    <property type="entry name" value="HATPase_c_2"/>
    <property type="match status" value="1"/>
</dbReference>
<keyword evidence="2" id="KW-0067">ATP-binding</keyword>
<dbReference type="SUPFAM" id="SSF55874">
    <property type="entry name" value="ATPase domain of HSP90 chaperone/DNA topoisomerase II/histidine kinase"/>
    <property type="match status" value="1"/>
</dbReference>
<feature type="domain" description="PPM-type phosphatase" evidence="1">
    <location>
        <begin position="143"/>
        <end position="333"/>
    </location>
</feature>
<comment type="caution">
    <text evidence="2">The sequence shown here is derived from an EMBL/GenBank/DDBJ whole genome shotgun (WGS) entry which is preliminary data.</text>
</comment>
<dbReference type="PANTHER" id="PTHR35801:SF1">
    <property type="entry name" value="PHOSPHOSERINE PHOSPHATASE RSBX"/>
    <property type="match status" value="1"/>
</dbReference>
<dbReference type="RefSeq" id="WP_187523008.1">
    <property type="nucleotide sequence ID" value="NZ_JACONW010000176.1"/>
</dbReference>
<dbReference type="SMART" id="SM00331">
    <property type="entry name" value="PP2C_SIG"/>
    <property type="match status" value="1"/>
</dbReference>
<protein>
    <submittedName>
        <fullName evidence="2">ATP-binding protein</fullName>
    </submittedName>
</protein>
<dbReference type="PANTHER" id="PTHR35801">
    <property type="entry name" value="PHOSPHOSERINE PHOSPHATASE RSBX"/>
    <property type="match status" value="1"/>
</dbReference>
<evidence type="ECO:0000313" key="3">
    <source>
        <dbReference type="Proteomes" id="UP000651852"/>
    </source>
</evidence>
<dbReference type="GO" id="GO:0005524">
    <property type="term" value="F:ATP binding"/>
    <property type="evidence" value="ECO:0007669"/>
    <property type="project" value="UniProtKB-KW"/>
</dbReference>
<keyword evidence="3" id="KW-1185">Reference proteome</keyword>
<gene>
    <name evidence="2" type="ORF">H8S59_23780</name>
</gene>
<evidence type="ECO:0000259" key="1">
    <source>
        <dbReference type="SMART" id="SM00331"/>
    </source>
</evidence>
<dbReference type="Gene3D" id="3.60.40.10">
    <property type="entry name" value="PPM-type phosphatase domain"/>
    <property type="match status" value="1"/>
</dbReference>
<dbReference type="InterPro" id="IPR001932">
    <property type="entry name" value="PPM-type_phosphatase-like_dom"/>
</dbReference>
<sequence>MDVTLRSTLTQVLLIEDSSQVGHARRTAQQLAEGLGFDEVDAGRVALVATELTSNILKHAVRGELHLRVFNSPGLSGIEIIAVDRGEGFDLSDCMPDGVSTRGTQGIGLGSIERQADVFDAHTDARGAVLMARFYPRKSKTRDLRVGISQHSLHDDPACGDVWSLAIAGQRISALIIDGLGHGEDAEVAARAGEVEFQRQPFDSAERVFDEMHHSMKGTRGGAAALVNFDAGLDTLRFVGIGNIGATLIGEDKVRGLVSHPGIVGLQFRKVQAFEHSQVTGQLLVMYSDGLQSRWNLRDYPGLIYRHPAVIAAVLHRDFCRGRDDVTVLVISLEAFNA</sequence>
<dbReference type="SUPFAM" id="SSF81606">
    <property type="entry name" value="PP2C-like"/>
    <property type="match status" value="1"/>
</dbReference>
<dbReference type="InterPro" id="IPR003594">
    <property type="entry name" value="HATPase_dom"/>
</dbReference>
<organism evidence="2 3">
    <name type="scientific">Pseudomonas folii</name>
    <dbReference type="NCBI Taxonomy" id="2762593"/>
    <lineage>
        <taxon>Bacteria</taxon>
        <taxon>Pseudomonadati</taxon>
        <taxon>Pseudomonadota</taxon>
        <taxon>Gammaproteobacteria</taxon>
        <taxon>Pseudomonadales</taxon>
        <taxon>Pseudomonadaceae</taxon>
        <taxon>Pseudomonas</taxon>
    </lineage>
</organism>
<dbReference type="InterPro" id="IPR036890">
    <property type="entry name" value="HATPase_C_sf"/>
</dbReference>
<dbReference type="InterPro" id="IPR039248">
    <property type="entry name" value="Ptase_RsbX"/>
</dbReference>
<dbReference type="InterPro" id="IPR036457">
    <property type="entry name" value="PPM-type-like_dom_sf"/>
</dbReference>
<keyword evidence="2" id="KW-0547">Nucleotide-binding</keyword>
<dbReference type="Proteomes" id="UP000651852">
    <property type="component" value="Unassembled WGS sequence"/>
</dbReference>
<accession>A0ABR7B6J0</accession>
<name>A0ABR7B6J0_9PSED</name>
<evidence type="ECO:0000313" key="2">
    <source>
        <dbReference type="EMBL" id="MBC3952801.1"/>
    </source>
</evidence>